<dbReference type="Pfam" id="PF03783">
    <property type="entry name" value="CsgG"/>
    <property type="match status" value="1"/>
</dbReference>
<gene>
    <name evidence="1" type="ORF">METZ01_LOCUS308217</name>
</gene>
<dbReference type="AlphaFoldDB" id="A0A382N2G7"/>
<proteinExistence type="predicted"/>
<evidence type="ECO:0008006" key="2">
    <source>
        <dbReference type="Google" id="ProtNLM"/>
    </source>
</evidence>
<dbReference type="PROSITE" id="PS51257">
    <property type="entry name" value="PROKAR_LIPOPROTEIN"/>
    <property type="match status" value="1"/>
</dbReference>
<reference evidence="1" key="1">
    <citation type="submission" date="2018-05" db="EMBL/GenBank/DDBJ databases">
        <authorList>
            <person name="Lanie J.A."/>
            <person name="Ng W.-L."/>
            <person name="Kazmierczak K.M."/>
            <person name="Andrzejewski T.M."/>
            <person name="Davidsen T.M."/>
            <person name="Wayne K.J."/>
            <person name="Tettelin H."/>
            <person name="Glass J.I."/>
            <person name="Rusch D."/>
            <person name="Podicherti R."/>
            <person name="Tsui H.-C.T."/>
            <person name="Winkler M.E."/>
        </authorList>
    </citation>
    <scope>NUCLEOTIDE SEQUENCE</scope>
</reference>
<organism evidence="1">
    <name type="scientific">marine metagenome</name>
    <dbReference type="NCBI Taxonomy" id="408172"/>
    <lineage>
        <taxon>unclassified sequences</taxon>
        <taxon>metagenomes</taxon>
        <taxon>ecological metagenomes</taxon>
    </lineage>
</organism>
<dbReference type="Gene3D" id="3.40.50.10610">
    <property type="entry name" value="ABC-type transport auxiliary lipoprotein component"/>
    <property type="match status" value="1"/>
</dbReference>
<protein>
    <recommendedName>
        <fullName evidence="2">Curli production assembly/transport component CsgG</fullName>
    </recommendedName>
</protein>
<dbReference type="EMBL" id="UINC01097557">
    <property type="protein sequence ID" value="SVC55363.1"/>
    <property type="molecule type" value="Genomic_DNA"/>
</dbReference>
<name>A0A382N2G7_9ZZZZ</name>
<evidence type="ECO:0000313" key="1">
    <source>
        <dbReference type="EMBL" id="SVC55363.1"/>
    </source>
</evidence>
<dbReference type="InterPro" id="IPR005534">
    <property type="entry name" value="Curli_assmbl/transp-comp_CsgG"/>
</dbReference>
<dbReference type="GO" id="GO:0030288">
    <property type="term" value="C:outer membrane-bounded periplasmic space"/>
    <property type="evidence" value="ECO:0007669"/>
    <property type="project" value="InterPro"/>
</dbReference>
<accession>A0A382N2G7</accession>
<sequence>MRVIRTFVYSVLAVLFLGCGIETAAGDGPSIAVYPTVIGAGAESLREAGFDTEGITRSLEGVLNRSREFTVYERNEKLLQEAVLKEQNLADSGMFAANAAEFGKLANVAFVIQPIVAEYRFGSVFKEMDGKSGMYERTDNGRISLTIKVLDTSTGEIKYQMTTPWDYYEQVDGVEKKKADPGQNEWIEMATAVGKRSGEDLVNTIFPITVTNFSRDQLTLNRGKGGGIEKGDIFELFSVEDGVEYPIGMVVVKSVKSKSSAAVPIVELDDDPKEGDIVRRPTGG</sequence>